<comment type="caution">
    <text evidence="2">The sequence shown here is derived from an EMBL/GenBank/DDBJ whole genome shotgun (WGS) entry which is preliminary data.</text>
</comment>
<evidence type="ECO:0000256" key="1">
    <source>
        <dbReference type="SAM" id="MobiDB-lite"/>
    </source>
</evidence>
<dbReference type="RefSeq" id="WP_377045948.1">
    <property type="nucleotide sequence ID" value="NZ_JBHLUN010000013.1"/>
</dbReference>
<feature type="compositionally biased region" description="Low complexity" evidence="1">
    <location>
        <begin position="12"/>
        <end position="23"/>
    </location>
</feature>
<name>A0ABV6JWW2_9PROT</name>
<reference evidence="2 3" key="1">
    <citation type="submission" date="2024-09" db="EMBL/GenBank/DDBJ databases">
        <authorList>
            <person name="Sun Q."/>
            <person name="Mori K."/>
        </authorList>
    </citation>
    <scope>NUCLEOTIDE SEQUENCE [LARGE SCALE GENOMIC DNA]</scope>
    <source>
        <strain evidence="2 3">TBRC 5777</strain>
    </source>
</reference>
<accession>A0ABV6JWW2</accession>
<sequence length="62" mass="6488">MAQSKHDPGDAVPPGVAVEEPAPLSAEDLAVKRRLEKLGSEANSSEARGPQAEPNREGGRRA</sequence>
<protein>
    <recommendedName>
        <fullName evidence="4">DUF1674 domain-containing protein</fullName>
    </recommendedName>
</protein>
<dbReference type="EMBL" id="JBHLUN010000013">
    <property type="protein sequence ID" value="MFC0410197.1"/>
    <property type="molecule type" value="Genomic_DNA"/>
</dbReference>
<evidence type="ECO:0000313" key="3">
    <source>
        <dbReference type="Proteomes" id="UP001589865"/>
    </source>
</evidence>
<evidence type="ECO:0008006" key="4">
    <source>
        <dbReference type="Google" id="ProtNLM"/>
    </source>
</evidence>
<feature type="compositionally biased region" description="Basic and acidic residues" evidence="1">
    <location>
        <begin position="29"/>
        <end position="39"/>
    </location>
</feature>
<dbReference type="Proteomes" id="UP001589865">
    <property type="component" value="Unassembled WGS sequence"/>
</dbReference>
<evidence type="ECO:0000313" key="2">
    <source>
        <dbReference type="EMBL" id="MFC0410197.1"/>
    </source>
</evidence>
<keyword evidence="3" id="KW-1185">Reference proteome</keyword>
<feature type="region of interest" description="Disordered" evidence="1">
    <location>
        <begin position="1"/>
        <end position="62"/>
    </location>
</feature>
<proteinExistence type="predicted"/>
<gene>
    <name evidence="2" type="ORF">ACFFGY_18240</name>
</gene>
<organism evidence="2 3">
    <name type="scientific">Roseomonas elaeocarpi</name>
    <dbReference type="NCBI Taxonomy" id="907779"/>
    <lineage>
        <taxon>Bacteria</taxon>
        <taxon>Pseudomonadati</taxon>
        <taxon>Pseudomonadota</taxon>
        <taxon>Alphaproteobacteria</taxon>
        <taxon>Acetobacterales</taxon>
        <taxon>Roseomonadaceae</taxon>
        <taxon>Roseomonas</taxon>
    </lineage>
</organism>